<feature type="chain" id="PRO_5008718726" evidence="2">
    <location>
        <begin position="30"/>
        <end position="159"/>
    </location>
</feature>
<protein>
    <submittedName>
        <fullName evidence="3">Uncharacterized protein</fullName>
    </submittedName>
</protein>
<dbReference type="EMBL" id="LT607754">
    <property type="protein sequence ID" value="SCG56852.1"/>
    <property type="molecule type" value="Genomic_DNA"/>
</dbReference>
<name>A0A1C5IEL5_9ACTN</name>
<evidence type="ECO:0000313" key="3">
    <source>
        <dbReference type="EMBL" id="SCG56852.1"/>
    </source>
</evidence>
<gene>
    <name evidence="3" type="ORF">GA0070613_2731</name>
</gene>
<feature type="compositionally biased region" description="Basic and acidic residues" evidence="1">
    <location>
        <begin position="78"/>
        <end position="93"/>
    </location>
</feature>
<accession>A0A1C5IEL5</accession>
<reference evidence="4" key="1">
    <citation type="submission" date="2016-06" db="EMBL/GenBank/DDBJ databases">
        <authorList>
            <person name="Varghese N."/>
            <person name="Submissions Spin"/>
        </authorList>
    </citation>
    <scope>NUCLEOTIDE SEQUENCE [LARGE SCALE GENOMIC DNA]</scope>
    <source>
        <strain evidence="4">DSM 43819</strain>
    </source>
</reference>
<dbReference type="Proteomes" id="UP000198221">
    <property type="component" value="Chromosome I"/>
</dbReference>
<feature type="signal peptide" evidence="2">
    <location>
        <begin position="1"/>
        <end position="29"/>
    </location>
</feature>
<keyword evidence="4" id="KW-1185">Reference proteome</keyword>
<organism evidence="3 4">
    <name type="scientific">Micromonospora inositola</name>
    <dbReference type="NCBI Taxonomy" id="47865"/>
    <lineage>
        <taxon>Bacteria</taxon>
        <taxon>Bacillati</taxon>
        <taxon>Actinomycetota</taxon>
        <taxon>Actinomycetes</taxon>
        <taxon>Micromonosporales</taxon>
        <taxon>Micromonosporaceae</taxon>
        <taxon>Micromonospora</taxon>
    </lineage>
</organism>
<dbReference type="AlphaFoldDB" id="A0A1C5IEL5"/>
<dbReference type="OrthoDB" id="3390616at2"/>
<proteinExistence type="predicted"/>
<evidence type="ECO:0000256" key="2">
    <source>
        <dbReference type="SAM" id="SignalP"/>
    </source>
</evidence>
<evidence type="ECO:0000256" key="1">
    <source>
        <dbReference type="SAM" id="MobiDB-lite"/>
    </source>
</evidence>
<feature type="region of interest" description="Disordered" evidence="1">
    <location>
        <begin position="61"/>
        <end position="107"/>
    </location>
</feature>
<dbReference type="RefSeq" id="WP_157746353.1">
    <property type="nucleotide sequence ID" value="NZ_LT607754.1"/>
</dbReference>
<evidence type="ECO:0000313" key="4">
    <source>
        <dbReference type="Proteomes" id="UP000198221"/>
    </source>
</evidence>
<keyword evidence="2" id="KW-0732">Signal</keyword>
<sequence>MRMCDRLSAVVVALAFVLAGLGAPACAEAHLPGAVVTAAHRSIVHDASHVVPPDVRRVVAPVTTPHPAAPPSGGPRVVGERHAHPDTPSELRAEVPGGPCGDHRAGVGQTDGPDDLLLGAPLRVDGTTVAVRAATRYRPPVVPLPPRGALLTRAPPATA</sequence>